<reference evidence="1" key="1">
    <citation type="journal article" date="2021" name="Proc. Natl. Acad. Sci. U.S.A.">
        <title>A Catalog of Tens of Thousands of Viruses from Human Metagenomes Reveals Hidden Associations with Chronic Diseases.</title>
        <authorList>
            <person name="Tisza M.J."/>
            <person name="Buck C.B."/>
        </authorList>
    </citation>
    <scope>NUCLEOTIDE SEQUENCE</scope>
    <source>
        <strain evidence="1">Ct0Tg8</strain>
    </source>
</reference>
<proteinExistence type="predicted"/>
<dbReference type="EMBL" id="BK015128">
    <property type="protein sequence ID" value="DAD92138.1"/>
    <property type="molecule type" value="Genomic_DNA"/>
</dbReference>
<organism evidence="1">
    <name type="scientific">Myoviridae sp. ct0Tg8</name>
    <dbReference type="NCBI Taxonomy" id="2826598"/>
    <lineage>
        <taxon>Viruses</taxon>
        <taxon>Duplodnaviria</taxon>
        <taxon>Heunggongvirae</taxon>
        <taxon>Uroviricota</taxon>
        <taxon>Caudoviricetes</taxon>
    </lineage>
</organism>
<accession>A0A8S5ND03</accession>
<protein>
    <submittedName>
        <fullName evidence="1">Uncharacterized protein</fullName>
    </submittedName>
</protein>
<name>A0A8S5ND03_9CAUD</name>
<sequence>MTGIQRGGYGYKAIIAPLCFWLDATIYKPLRV</sequence>
<evidence type="ECO:0000313" key="1">
    <source>
        <dbReference type="EMBL" id="DAD92138.1"/>
    </source>
</evidence>